<feature type="transmembrane region" description="Helical" evidence="18">
    <location>
        <begin position="280"/>
        <end position="302"/>
    </location>
</feature>
<evidence type="ECO:0000313" key="23">
    <source>
        <dbReference type="Proteomes" id="UP000594638"/>
    </source>
</evidence>
<dbReference type="PROSITE" id="PS00107">
    <property type="entry name" value="PROTEIN_KINASE_ATP"/>
    <property type="match status" value="1"/>
</dbReference>
<comment type="function">
    <text evidence="14">Serine/threonine-protein kinase that may function as a signaling receptor of extracellular matrix component.</text>
</comment>
<keyword evidence="23" id="KW-1185">Reference proteome</keyword>
<dbReference type="InterPro" id="IPR000742">
    <property type="entry name" value="EGF"/>
</dbReference>
<feature type="signal peptide" evidence="19">
    <location>
        <begin position="1"/>
        <end position="21"/>
    </location>
</feature>
<dbReference type="InterPro" id="IPR011009">
    <property type="entry name" value="Kinase-like_dom_sf"/>
</dbReference>
<keyword evidence="7 22" id="KW-0418">Kinase</keyword>
<evidence type="ECO:0000256" key="9">
    <source>
        <dbReference type="ARBA" id="ARBA00022989"/>
    </source>
</evidence>
<evidence type="ECO:0000256" key="8">
    <source>
        <dbReference type="ARBA" id="ARBA00022840"/>
    </source>
</evidence>
<dbReference type="Pfam" id="PF00069">
    <property type="entry name" value="Pkinase"/>
    <property type="match status" value="1"/>
</dbReference>
<keyword evidence="11" id="KW-0325">Glycoprotein</keyword>
<keyword evidence="3" id="KW-0808">Transferase</keyword>
<comment type="caution">
    <text evidence="22">The sequence shown here is derived from an EMBL/GenBank/DDBJ whole genome shotgun (WGS) entry which is preliminary data.</text>
</comment>
<reference evidence="22 23" key="1">
    <citation type="submission" date="2019-12" db="EMBL/GenBank/DDBJ databases">
        <authorList>
            <person name="Alioto T."/>
            <person name="Alioto T."/>
            <person name="Gomez Garrido J."/>
        </authorList>
    </citation>
    <scope>NUCLEOTIDE SEQUENCE [LARGE SCALE GENOMIC DNA]</scope>
</reference>
<dbReference type="CDD" id="cd14066">
    <property type="entry name" value="STKc_IRAK"/>
    <property type="match status" value="1"/>
</dbReference>
<keyword evidence="22" id="KW-0675">Receptor</keyword>
<dbReference type="Gene3D" id="3.30.200.20">
    <property type="entry name" value="Phosphorylase Kinase, domain 1"/>
    <property type="match status" value="1"/>
</dbReference>
<evidence type="ECO:0000256" key="2">
    <source>
        <dbReference type="ARBA" id="ARBA00022527"/>
    </source>
</evidence>
<keyword evidence="8 16" id="KW-0067">ATP-binding</keyword>
<dbReference type="OrthoDB" id="4062651at2759"/>
<comment type="catalytic activity">
    <reaction evidence="12">
        <text>L-seryl-[protein] + ATP = O-phospho-L-seryl-[protein] + ADP + H(+)</text>
        <dbReference type="Rhea" id="RHEA:17989"/>
        <dbReference type="Rhea" id="RHEA-COMP:9863"/>
        <dbReference type="Rhea" id="RHEA-COMP:11604"/>
        <dbReference type="ChEBI" id="CHEBI:15378"/>
        <dbReference type="ChEBI" id="CHEBI:29999"/>
        <dbReference type="ChEBI" id="CHEBI:30616"/>
        <dbReference type="ChEBI" id="CHEBI:83421"/>
        <dbReference type="ChEBI" id="CHEBI:456216"/>
    </reaction>
</comment>
<evidence type="ECO:0000256" key="15">
    <source>
        <dbReference type="PROSITE-ProRule" id="PRU00076"/>
    </source>
</evidence>
<dbReference type="SUPFAM" id="SSF56112">
    <property type="entry name" value="Protein kinase-like (PK-like)"/>
    <property type="match status" value="1"/>
</dbReference>
<dbReference type="PROSITE" id="PS50011">
    <property type="entry name" value="PROTEIN_KINASE_DOM"/>
    <property type="match status" value="1"/>
</dbReference>
<feature type="domain" description="EGF-like" evidence="21">
    <location>
        <begin position="209"/>
        <end position="252"/>
    </location>
</feature>
<evidence type="ECO:0000256" key="3">
    <source>
        <dbReference type="ARBA" id="ARBA00022679"/>
    </source>
</evidence>
<dbReference type="PROSITE" id="PS50026">
    <property type="entry name" value="EGF_3"/>
    <property type="match status" value="1"/>
</dbReference>
<gene>
    <name evidence="22" type="ORF">OLEA9_A120589</name>
</gene>
<dbReference type="InterPro" id="IPR000719">
    <property type="entry name" value="Prot_kinase_dom"/>
</dbReference>
<accession>A0A8S0QLK2</accession>
<protein>
    <submittedName>
        <fullName evidence="22">Wall-associated receptor kinase-like 14</fullName>
    </submittedName>
</protein>
<comment type="subcellular location">
    <subcellularLocation>
        <location evidence="1">Membrane</location>
        <topology evidence="1">Single-pass membrane protein</topology>
    </subcellularLocation>
</comment>
<feature type="region of interest" description="Disordered" evidence="17">
    <location>
        <begin position="676"/>
        <end position="715"/>
    </location>
</feature>
<feature type="compositionally biased region" description="Polar residues" evidence="17">
    <location>
        <begin position="699"/>
        <end position="715"/>
    </location>
</feature>
<evidence type="ECO:0000259" key="21">
    <source>
        <dbReference type="PROSITE" id="PS50026"/>
    </source>
</evidence>
<dbReference type="Gene3D" id="1.10.510.10">
    <property type="entry name" value="Transferase(Phosphotransferase) domain 1"/>
    <property type="match status" value="1"/>
</dbReference>
<evidence type="ECO:0000313" key="22">
    <source>
        <dbReference type="EMBL" id="CAA2966379.1"/>
    </source>
</evidence>
<evidence type="ECO:0000256" key="1">
    <source>
        <dbReference type="ARBA" id="ARBA00004167"/>
    </source>
</evidence>
<evidence type="ECO:0000256" key="18">
    <source>
        <dbReference type="SAM" id="Phobius"/>
    </source>
</evidence>
<keyword evidence="10 18" id="KW-0472">Membrane</keyword>
<evidence type="ECO:0000256" key="17">
    <source>
        <dbReference type="SAM" id="MobiDB-lite"/>
    </source>
</evidence>
<organism evidence="22 23">
    <name type="scientific">Olea europaea subsp. europaea</name>
    <dbReference type="NCBI Taxonomy" id="158383"/>
    <lineage>
        <taxon>Eukaryota</taxon>
        <taxon>Viridiplantae</taxon>
        <taxon>Streptophyta</taxon>
        <taxon>Embryophyta</taxon>
        <taxon>Tracheophyta</taxon>
        <taxon>Spermatophyta</taxon>
        <taxon>Magnoliopsida</taxon>
        <taxon>eudicotyledons</taxon>
        <taxon>Gunneridae</taxon>
        <taxon>Pentapetalae</taxon>
        <taxon>asterids</taxon>
        <taxon>lamiids</taxon>
        <taxon>Lamiales</taxon>
        <taxon>Oleaceae</taxon>
        <taxon>Oleeae</taxon>
        <taxon>Olea</taxon>
    </lineage>
</organism>
<dbReference type="InterPro" id="IPR017441">
    <property type="entry name" value="Protein_kinase_ATP_BS"/>
</dbReference>
<dbReference type="AlphaFoldDB" id="A0A8S0QLK2"/>
<keyword evidence="6 16" id="KW-0547">Nucleotide-binding</keyword>
<dbReference type="SMART" id="SM00220">
    <property type="entry name" value="S_TKc"/>
    <property type="match status" value="1"/>
</dbReference>
<comment type="caution">
    <text evidence="15">Lacks conserved residue(s) required for the propagation of feature annotation.</text>
</comment>
<dbReference type="GO" id="GO:0005524">
    <property type="term" value="F:ATP binding"/>
    <property type="evidence" value="ECO:0007669"/>
    <property type="project" value="UniProtKB-UniRule"/>
</dbReference>
<dbReference type="EMBL" id="CACTIH010001859">
    <property type="protein sequence ID" value="CAA2966379.1"/>
    <property type="molecule type" value="Genomic_DNA"/>
</dbReference>
<dbReference type="GO" id="GO:0005886">
    <property type="term" value="C:plasma membrane"/>
    <property type="evidence" value="ECO:0007669"/>
    <property type="project" value="UniProtKB-ARBA"/>
</dbReference>
<evidence type="ECO:0000259" key="20">
    <source>
        <dbReference type="PROSITE" id="PS50011"/>
    </source>
</evidence>
<evidence type="ECO:0000256" key="10">
    <source>
        <dbReference type="ARBA" id="ARBA00023136"/>
    </source>
</evidence>
<dbReference type="PANTHER" id="PTHR46008">
    <property type="entry name" value="LEAF RUST 10 DISEASE-RESISTANCE LOCUS RECEPTOR-LIKE PROTEIN KINASE-LIKE 1.4"/>
    <property type="match status" value="1"/>
</dbReference>
<sequence>MIFRQMIIYLVFSVLFGLSTGQSNNSSQCDRSCGVVKTSMPYPFGFSDGCGIKLNCTDGNIKIGDFLVENVTSDNIMINLPAKCNRSIEELTRLFGPNYALTWRNGLLLQNCSSPVGDCVIPSIVTKSHFSGFDGCGSPPDSINCYSGTGGGTDFLNYGEVTERRNCSILFSSIAVDLNENGNTNNSSGTSGSSAMELNFQKVELGWWLEGFCNNGKSTNCHPNANCTDVLYGNTTGFRCKCNPGYAGDGFAGDGAKGCRKVSDCNALKFMLGKCGKTRVGILIGVAGTSLVTILALICYCIKRHSRSLKSRLSAKRLLCEATGSTSVPFYPYKEIERATNSFSQKQRLGTGAYGTVYAGKLHNDEWVAIKKIRHRDRDSTEQVMNEIKLLSSVSHPNLVRLLGCCMENDEQILVYEYMPNGTLSQHLQRERGSVLPWTIRLTIATETAHAIAHLHSATNPPIYHRDVKSSNILLDINFNSKLADFGLSRFGMTDDSHISTAPQGTPGYVDPQYHQNFHLSDKSDVYSFGVVLLEIVTAMKVVDFSRPHSEINLAALAIERIGQGRVDDIIDPFLEPNRDAWTLSSVHKVSELAFRCLAFHQDMRPSMMEVADELEQIRLSGWAPLEENICMGSSAASSCSSRSSPYLGSEKSLNSISNKMSGVGSRRLFVSQRTGDGLPTMEETKDSSAVSVQDPWLSEQSSPSTNSLLGNLVR</sequence>
<dbReference type="GO" id="GO:0004674">
    <property type="term" value="F:protein serine/threonine kinase activity"/>
    <property type="evidence" value="ECO:0007669"/>
    <property type="project" value="UniProtKB-KW"/>
</dbReference>
<keyword evidence="4 18" id="KW-0812">Transmembrane</keyword>
<proteinExistence type="predicted"/>
<evidence type="ECO:0000256" key="12">
    <source>
        <dbReference type="ARBA" id="ARBA00047558"/>
    </source>
</evidence>
<dbReference type="Gramene" id="OE9A120589T1">
    <property type="protein sequence ID" value="OE9A120589C1"/>
    <property type="gene ID" value="OE9A120589"/>
</dbReference>
<comment type="catalytic activity">
    <reaction evidence="13">
        <text>L-threonyl-[protein] + ATP = O-phospho-L-threonyl-[protein] + ADP + H(+)</text>
        <dbReference type="Rhea" id="RHEA:46608"/>
        <dbReference type="Rhea" id="RHEA-COMP:11060"/>
        <dbReference type="Rhea" id="RHEA-COMP:11605"/>
        <dbReference type="ChEBI" id="CHEBI:15378"/>
        <dbReference type="ChEBI" id="CHEBI:30013"/>
        <dbReference type="ChEBI" id="CHEBI:30616"/>
        <dbReference type="ChEBI" id="CHEBI:61977"/>
        <dbReference type="ChEBI" id="CHEBI:456216"/>
    </reaction>
</comment>
<dbReference type="InterPro" id="IPR008271">
    <property type="entry name" value="Ser/Thr_kinase_AS"/>
</dbReference>
<keyword evidence="9 18" id="KW-1133">Transmembrane helix</keyword>
<dbReference type="CDD" id="cd00053">
    <property type="entry name" value="EGF"/>
    <property type="match status" value="1"/>
</dbReference>
<keyword evidence="5 19" id="KW-0732">Signal</keyword>
<feature type="chain" id="PRO_5035774296" evidence="19">
    <location>
        <begin position="22"/>
        <end position="715"/>
    </location>
</feature>
<evidence type="ECO:0000256" key="19">
    <source>
        <dbReference type="SAM" id="SignalP"/>
    </source>
</evidence>
<evidence type="ECO:0000256" key="7">
    <source>
        <dbReference type="ARBA" id="ARBA00022777"/>
    </source>
</evidence>
<dbReference type="PANTHER" id="PTHR46008:SF62">
    <property type="entry name" value="PROTEIN KINASE DOMAIN-CONTAINING PROTEIN"/>
    <property type="match status" value="1"/>
</dbReference>
<dbReference type="Proteomes" id="UP000594638">
    <property type="component" value="Unassembled WGS sequence"/>
</dbReference>
<evidence type="ECO:0000256" key="13">
    <source>
        <dbReference type="ARBA" id="ARBA00047951"/>
    </source>
</evidence>
<feature type="domain" description="Protein kinase" evidence="20">
    <location>
        <begin position="343"/>
        <end position="620"/>
    </location>
</feature>
<evidence type="ECO:0000256" key="5">
    <source>
        <dbReference type="ARBA" id="ARBA00022729"/>
    </source>
</evidence>
<dbReference type="FunFam" id="1.10.510.10:FF:000161">
    <property type="entry name" value="Wall-associated receptor kinase-like 20"/>
    <property type="match status" value="1"/>
</dbReference>
<evidence type="ECO:0000256" key="16">
    <source>
        <dbReference type="PROSITE-ProRule" id="PRU10141"/>
    </source>
</evidence>
<evidence type="ECO:0000256" key="11">
    <source>
        <dbReference type="ARBA" id="ARBA00023180"/>
    </source>
</evidence>
<feature type="binding site" evidence="16">
    <location>
        <position position="372"/>
    </location>
    <ligand>
        <name>ATP</name>
        <dbReference type="ChEBI" id="CHEBI:30616"/>
    </ligand>
</feature>
<keyword evidence="15" id="KW-0245">EGF-like domain</keyword>
<dbReference type="FunFam" id="3.30.200.20:FF:000481">
    <property type="entry name" value="Wall-associated receptor kinase-like 14"/>
    <property type="match status" value="1"/>
</dbReference>
<keyword evidence="2" id="KW-0723">Serine/threonine-protein kinase</keyword>
<dbReference type="PROSITE" id="PS00108">
    <property type="entry name" value="PROTEIN_KINASE_ST"/>
    <property type="match status" value="1"/>
</dbReference>
<evidence type="ECO:0000256" key="14">
    <source>
        <dbReference type="ARBA" id="ARBA00056804"/>
    </source>
</evidence>
<evidence type="ECO:0000256" key="6">
    <source>
        <dbReference type="ARBA" id="ARBA00022741"/>
    </source>
</evidence>
<evidence type="ECO:0000256" key="4">
    <source>
        <dbReference type="ARBA" id="ARBA00022692"/>
    </source>
</evidence>
<dbReference type="Gene3D" id="2.10.25.10">
    <property type="entry name" value="Laminin"/>
    <property type="match status" value="1"/>
</dbReference>
<name>A0A8S0QLK2_OLEEU</name>